<name>A0A0C4XYF1_9BURK</name>
<evidence type="ECO:0000313" key="2">
    <source>
        <dbReference type="EMBL" id="AJG17457.1"/>
    </source>
</evidence>
<organism evidence="2 3">
    <name type="scientific">Cupriavidus basilensis</name>
    <dbReference type="NCBI Taxonomy" id="68895"/>
    <lineage>
        <taxon>Bacteria</taxon>
        <taxon>Pseudomonadati</taxon>
        <taxon>Pseudomonadota</taxon>
        <taxon>Betaproteobacteria</taxon>
        <taxon>Burkholderiales</taxon>
        <taxon>Burkholderiaceae</taxon>
        <taxon>Cupriavidus</taxon>
    </lineage>
</organism>
<reference evidence="2 3" key="1">
    <citation type="journal article" date="2015" name="Genome Announc.">
        <title>Complete Genome Sequence of Cupriavidus basilensis 4G11, Isolated from the Oak Ridge Field Research Center Site.</title>
        <authorList>
            <person name="Ray J."/>
            <person name="Waters R.J."/>
            <person name="Skerker J.M."/>
            <person name="Kuehl J.V."/>
            <person name="Price M.N."/>
            <person name="Huang J."/>
            <person name="Chakraborty R."/>
            <person name="Arkin A.P."/>
            <person name="Deutschbauer A."/>
        </authorList>
    </citation>
    <scope>NUCLEOTIDE SEQUENCE [LARGE SCALE GENOMIC DNA]</scope>
    <source>
        <strain evidence="2">4G11</strain>
    </source>
</reference>
<evidence type="ECO:0000256" key="1">
    <source>
        <dbReference type="SAM" id="MobiDB-lite"/>
    </source>
</evidence>
<protein>
    <submittedName>
        <fullName evidence="2">Uncharacterized protein</fullName>
    </submittedName>
</protein>
<keyword evidence="3" id="KW-1185">Reference proteome</keyword>
<dbReference type="Proteomes" id="UP000031843">
    <property type="component" value="Chromosome main"/>
</dbReference>
<gene>
    <name evidence="2" type="ORF">RR42_m0042</name>
</gene>
<accession>A0A0C4XYF1</accession>
<proteinExistence type="predicted"/>
<dbReference type="AlphaFoldDB" id="A0A0C4XYF1"/>
<dbReference type="KEGG" id="cbw:RR42_m0042"/>
<sequence>MSGRNGGWGPAMRHRRPMTGMAPMQRPKSTGMWPGMER</sequence>
<dbReference type="EMBL" id="CP010536">
    <property type="protein sequence ID" value="AJG17457.1"/>
    <property type="molecule type" value="Genomic_DNA"/>
</dbReference>
<feature type="region of interest" description="Disordered" evidence="1">
    <location>
        <begin position="1"/>
        <end position="38"/>
    </location>
</feature>
<evidence type="ECO:0000313" key="3">
    <source>
        <dbReference type="Proteomes" id="UP000031843"/>
    </source>
</evidence>